<evidence type="ECO:0000256" key="2">
    <source>
        <dbReference type="ARBA" id="ARBA00023134"/>
    </source>
</evidence>
<dbReference type="PANTHER" id="PTHR24072">
    <property type="entry name" value="RHO FAMILY GTPASE"/>
    <property type="match status" value="1"/>
</dbReference>
<dbReference type="InterPro" id="IPR003578">
    <property type="entry name" value="Small_GTPase_Rho"/>
</dbReference>
<keyword evidence="2" id="KW-0342">GTP-binding</keyword>
<dbReference type="GO" id="GO:0005525">
    <property type="term" value="F:GTP binding"/>
    <property type="evidence" value="ECO:0007669"/>
    <property type="project" value="UniProtKB-KW"/>
</dbReference>
<dbReference type="RefSeq" id="XP_064664460.1">
    <property type="nucleotide sequence ID" value="XM_064798226.1"/>
</dbReference>
<keyword evidence="1" id="KW-0547">Nucleotide-binding</keyword>
<accession>A0AAV9PSC6</accession>
<evidence type="ECO:0000256" key="1">
    <source>
        <dbReference type="ARBA" id="ARBA00022741"/>
    </source>
</evidence>
<dbReference type="Proteomes" id="UP001337655">
    <property type="component" value="Unassembled WGS sequence"/>
</dbReference>
<dbReference type="InterPro" id="IPR027417">
    <property type="entry name" value="P-loop_NTPase"/>
</dbReference>
<dbReference type="GO" id="GO:0003924">
    <property type="term" value="F:GTPase activity"/>
    <property type="evidence" value="ECO:0007669"/>
    <property type="project" value="InterPro"/>
</dbReference>
<dbReference type="SMART" id="SM00174">
    <property type="entry name" value="RHO"/>
    <property type="match status" value="1"/>
</dbReference>
<evidence type="ECO:0000313" key="3">
    <source>
        <dbReference type="EMBL" id="KAK5175822.1"/>
    </source>
</evidence>
<dbReference type="Gene3D" id="3.40.50.300">
    <property type="entry name" value="P-loop containing nucleotide triphosphate hydrolases"/>
    <property type="match status" value="1"/>
</dbReference>
<keyword evidence="4" id="KW-1185">Reference proteome</keyword>
<sequence length="190" mass="21419">MADPFQDAPEIPVLLLGDPGVDHITHVSSSRLTLGLHPNTPTRTPLPTLRDLDQPFPFHIRLYNRPYRFEFSDTASPTNYTLLRPALIILCYSIAIPSSLANIQKYWKEVVERHFNYDESLPVILLGLGRDVRQKEDYGGRVKRLADEGEGEETGLVGRGFVYPQEGLRVAQEMRCDVYCECSALTGEVS</sequence>
<dbReference type="GeneID" id="89922311"/>
<reference evidence="3 4" key="1">
    <citation type="submission" date="2023-08" db="EMBL/GenBank/DDBJ databases">
        <title>Black Yeasts Isolated from many extreme environments.</title>
        <authorList>
            <person name="Coleine C."/>
            <person name="Stajich J.E."/>
            <person name="Selbmann L."/>
        </authorList>
    </citation>
    <scope>NUCLEOTIDE SEQUENCE [LARGE SCALE GENOMIC DNA]</scope>
    <source>
        <strain evidence="3 4">CCFEE 5935</strain>
    </source>
</reference>
<dbReference type="InterPro" id="IPR001806">
    <property type="entry name" value="Small_GTPase"/>
</dbReference>
<proteinExistence type="predicted"/>
<comment type="caution">
    <text evidence="3">The sequence shown here is derived from an EMBL/GenBank/DDBJ whole genome shotgun (WGS) entry which is preliminary data.</text>
</comment>
<gene>
    <name evidence="3" type="ORF">LTR77_000962</name>
</gene>
<name>A0AAV9PSC6_9PEZI</name>
<dbReference type="SUPFAM" id="SSF52540">
    <property type="entry name" value="P-loop containing nucleoside triphosphate hydrolases"/>
    <property type="match status" value="1"/>
</dbReference>
<evidence type="ECO:0000313" key="4">
    <source>
        <dbReference type="Proteomes" id="UP001337655"/>
    </source>
</evidence>
<dbReference type="Pfam" id="PF00071">
    <property type="entry name" value="Ras"/>
    <property type="match status" value="1"/>
</dbReference>
<organism evidence="3 4">
    <name type="scientific">Saxophila tyrrhenica</name>
    <dbReference type="NCBI Taxonomy" id="1690608"/>
    <lineage>
        <taxon>Eukaryota</taxon>
        <taxon>Fungi</taxon>
        <taxon>Dikarya</taxon>
        <taxon>Ascomycota</taxon>
        <taxon>Pezizomycotina</taxon>
        <taxon>Dothideomycetes</taxon>
        <taxon>Dothideomycetidae</taxon>
        <taxon>Mycosphaerellales</taxon>
        <taxon>Extremaceae</taxon>
        <taxon>Saxophila</taxon>
    </lineage>
</organism>
<dbReference type="GO" id="GO:0007264">
    <property type="term" value="P:small GTPase-mediated signal transduction"/>
    <property type="evidence" value="ECO:0007669"/>
    <property type="project" value="InterPro"/>
</dbReference>
<dbReference type="EMBL" id="JAVRRT010000001">
    <property type="protein sequence ID" value="KAK5175822.1"/>
    <property type="molecule type" value="Genomic_DNA"/>
</dbReference>
<dbReference type="AlphaFoldDB" id="A0AAV9PSC6"/>
<protein>
    <submittedName>
        <fullName evidence="3">Uncharacterized protein</fullName>
    </submittedName>
</protein>